<feature type="compositionally biased region" description="Polar residues" evidence="6">
    <location>
        <begin position="36"/>
        <end position="45"/>
    </location>
</feature>
<dbReference type="GeneID" id="39595245"/>
<evidence type="ECO:0000259" key="7">
    <source>
        <dbReference type="SMART" id="SM00906"/>
    </source>
</evidence>
<dbReference type="VEuPathDB" id="FungiDB:C8Q69DRAFT_190243"/>
<evidence type="ECO:0000256" key="1">
    <source>
        <dbReference type="ARBA" id="ARBA00022833"/>
    </source>
</evidence>
<keyword evidence="9" id="KW-1185">Reference proteome</keyword>
<evidence type="ECO:0000313" key="8">
    <source>
        <dbReference type="EMBL" id="RWQ91328.1"/>
    </source>
</evidence>
<keyword evidence="3" id="KW-0238">DNA-binding</keyword>
<evidence type="ECO:0000256" key="5">
    <source>
        <dbReference type="ARBA" id="ARBA00023242"/>
    </source>
</evidence>
<reference evidence="8 9" key="1">
    <citation type="journal article" date="2018" name="Front. Microbiol.">
        <title>Genomic and genetic insights into a cosmopolitan fungus, Paecilomyces variotii (Eurotiales).</title>
        <authorList>
            <person name="Urquhart A.S."/>
            <person name="Mondo S.J."/>
            <person name="Makela M.R."/>
            <person name="Hane J.K."/>
            <person name="Wiebenga A."/>
            <person name="He G."/>
            <person name="Mihaltcheva S."/>
            <person name="Pangilinan J."/>
            <person name="Lipzen A."/>
            <person name="Barry K."/>
            <person name="de Vries R.P."/>
            <person name="Grigoriev I.V."/>
            <person name="Idnurm A."/>
        </authorList>
    </citation>
    <scope>NUCLEOTIDE SEQUENCE [LARGE SCALE GENOMIC DNA]</scope>
    <source>
        <strain evidence="8 9">CBS 101075</strain>
    </source>
</reference>
<dbReference type="RefSeq" id="XP_028480973.1">
    <property type="nucleotide sequence ID" value="XM_028625968.1"/>
</dbReference>
<gene>
    <name evidence="8" type="ORF">C8Q69DRAFT_190243</name>
</gene>
<evidence type="ECO:0000256" key="6">
    <source>
        <dbReference type="SAM" id="MobiDB-lite"/>
    </source>
</evidence>
<proteinExistence type="predicted"/>
<dbReference type="SMART" id="SM00906">
    <property type="entry name" value="Fungal_trans"/>
    <property type="match status" value="1"/>
</dbReference>
<evidence type="ECO:0000313" key="9">
    <source>
        <dbReference type="Proteomes" id="UP000283841"/>
    </source>
</evidence>
<dbReference type="STRING" id="264951.A0A443HHN2"/>
<feature type="region of interest" description="Disordered" evidence="6">
    <location>
        <begin position="1"/>
        <end position="67"/>
    </location>
</feature>
<protein>
    <submittedName>
        <fullName evidence="8">Fungal-specific transcription factor</fullName>
    </submittedName>
</protein>
<accession>A0A443HHN2</accession>
<dbReference type="GO" id="GO:0008270">
    <property type="term" value="F:zinc ion binding"/>
    <property type="evidence" value="ECO:0007669"/>
    <property type="project" value="InterPro"/>
</dbReference>
<dbReference type="EMBL" id="RCNU01000022">
    <property type="protein sequence ID" value="RWQ91328.1"/>
    <property type="molecule type" value="Genomic_DNA"/>
</dbReference>
<dbReference type="InterPro" id="IPR052073">
    <property type="entry name" value="Amide_Lactam_Regulators"/>
</dbReference>
<feature type="compositionally biased region" description="Polar residues" evidence="6">
    <location>
        <begin position="579"/>
        <end position="588"/>
    </location>
</feature>
<dbReference type="AlphaFoldDB" id="A0A443HHN2"/>
<dbReference type="CDD" id="cd12148">
    <property type="entry name" value="fungal_TF_MHR"/>
    <property type="match status" value="1"/>
</dbReference>
<evidence type="ECO:0000256" key="3">
    <source>
        <dbReference type="ARBA" id="ARBA00023125"/>
    </source>
</evidence>
<comment type="caution">
    <text evidence="8">The sequence shown here is derived from an EMBL/GenBank/DDBJ whole genome shotgun (WGS) entry which is preliminary data.</text>
</comment>
<keyword evidence="5" id="KW-0539">Nucleus</keyword>
<evidence type="ECO:0000256" key="4">
    <source>
        <dbReference type="ARBA" id="ARBA00023163"/>
    </source>
</evidence>
<keyword evidence="2" id="KW-0805">Transcription regulation</keyword>
<feature type="region of interest" description="Disordered" evidence="6">
    <location>
        <begin position="578"/>
        <end position="623"/>
    </location>
</feature>
<dbReference type="Proteomes" id="UP000283841">
    <property type="component" value="Unassembled WGS sequence"/>
</dbReference>
<keyword evidence="1" id="KW-0862">Zinc</keyword>
<organism evidence="8 9">
    <name type="scientific">Byssochlamys spectabilis</name>
    <name type="common">Paecilomyces variotii</name>
    <dbReference type="NCBI Taxonomy" id="264951"/>
    <lineage>
        <taxon>Eukaryota</taxon>
        <taxon>Fungi</taxon>
        <taxon>Dikarya</taxon>
        <taxon>Ascomycota</taxon>
        <taxon>Pezizomycotina</taxon>
        <taxon>Eurotiomycetes</taxon>
        <taxon>Eurotiomycetidae</taxon>
        <taxon>Eurotiales</taxon>
        <taxon>Thermoascaceae</taxon>
        <taxon>Paecilomyces</taxon>
    </lineage>
</organism>
<evidence type="ECO:0000256" key="2">
    <source>
        <dbReference type="ARBA" id="ARBA00023015"/>
    </source>
</evidence>
<dbReference type="InterPro" id="IPR007219">
    <property type="entry name" value="XnlR_reg_dom"/>
</dbReference>
<dbReference type="PANTHER" id="PTHR47171:SF6">
    <property type="entry name" value="SPECIFIC TRANSCRIPTION FACTOR, PUTATIVE (AFU_ORTHOLOGUE AFUA_2G06130)-RELATED"/>
    <property type="match status" value="1"/>
</dbReference>
<feature type="domain" description="Xylanolytic transcriptional activator regulatory" evidence="7">
    <location>
        <begin position="301"/>
        <end position="370"/>
    </location>
</feature>
<dbReference type="GO" id="GO:0003677">
    <property type="term" value="F:DNA binding"/>
    <property type="evidence" value="ECO:0007669"/>
    <property type="project" value="UniProtKB-KW"/>
</dbReference>
<dbReference type="GO" id="GO:0006351">
    <property type="term" value="P:DNA-templated transcription"/>
    <property type="evidence" value="ECO:0007669"/>
    <property type="project" value="InterPro"/>
</dbReference>
<sequence>MMELTWLADTPQSRRRSRAAKACSNCQRKKKRCRHLSTSFTGSSNIRRRAEHGGPIPSSQVGDSSRVAGDQQLDSVAEVMHHRPSHSDISTTHSALPRSTRFVGDLNPEAVLLGKLDEASQVRRNRIGLWVSPSDRQDEERNIPSSVTTASRSLEPFARSPLDKGSVFLSLHQRYLAAIESCQPLPASTQEHLVSIYFSKINSILPLLEEDLFLRDCRNANVSVLLVRAMCLVAAKNGAARSHLRLKDTGPCLTPREFCSELYKGLASAVSFEVEADRISRIQILALLSLHCEGFEGAETASMHLCHALHQAQTVGLHLSHPGRAVDDHLARLFWCLWSLDKLHASIGGRPILMADRDIGIDKPSTKGSGRHSAFGVWLDTADLLASVISLYRPSLHSDPAWEGDFPSFENVMGNGLRDHLNSATVGLLELFYHAVSILSCRSGSSGPGPSRSSLTRRDTSAACICSIMASDWARELPPLPIVPYAISLSMSVSYQQLRQGDSDIPFDRAKNNMEFCCSFLEELSMYWDSANAMFRLGRRALKQIEDARARPYEATAHQSRVPLVPSSRRHVVHDEVLSETTKPTTPEQEADHVATDLNIEDPSSGRTDLAPTGGPSSLDEGFDRGNFEDIDTLFGEYLDLSLPTNFWDPMFMVEENT</sequence>
<dbReference type="PANTHER" id="PTHR47171">
    <property type="entry name" value="FARA-RELATED"/>
    <property type="match status" value="1"/>
</dbReference>
<name>A0A443HHN2_BYSSP</name>
<keyword evidence="4" id="KW-0804">Transcription</keyword>
<dbReference type="Pfam" id="PF04082">
    <property type="entry name" value="Fungal_trans"/>
    <property type="match status" value="1"/>
</dbReference>